<accession>A0ABZ0GT06</accession>
<name>A0ABZ0GT06_9GAMM</name>
<evidence type="ECO:0000313" key="2">
    <source>
        <dbReference type="EMBL" id="WOH38810.1"/>
    </source>
</evidence>
<dbReference type="Pfam" id="PF14329">
    <property type="entry name" value="DUF4386"/>
    <property type="match status" value="1"/>
</dbReference>
<feature type="transmembrane region" description="Helical" evidence="1">
    <location>
        <begin position="192"/>
        <end position="210"/>
    </location>
</feature>
<feature type="transmembrane region" description="Helical" evidence="1">
    <location>
        <begin position="127"/>
        <end position="155"/>
    </location>
</feature>
<dbReference type="Proteomes" id="UP001301442">
    <property type="component" value="Chromosome"/>
</dbReference>
<keyword evidence="1" id="KW-0812">Transmembrane</keyword>
<feature type="transmembrane region" description="Helical" evidence="1">
    <location>
        <begin position="167"/>
        <end position="186"/>
    </location>
</feature>
<feature type="transmembrane region" description="Helical" evidence="1">
    <location>
        <begin position="7"/>
        <end position="30"/>
    </location>
</feature>
<feature type="transmembrane region" description="Helical" evidence="1">
    <location>
        <begin position="87"/>
        <end position="115"/>
    </location>
</feature>
<proteinExistence type="predicted"/>
<feature type="transmembrane region" description="Helical" evidence="1">
    <location>
        <begin position="50"/>
        <end position="75"/>
    </location>
</feature>
<reference evidence="2 3" key="1">
    <citation type="submission" date="2023-09" db="EMBL/GenBank/DDBJ databases">
        <authorList>
            <person name="Qi X."/>
        </authorList>
    </citation>
    <scope>NUCLEOTIDE SEQUENCE [LARGE SCALE GENOMIC DNA]</scope>
    <source>
        <strain evidence="2 3">S1-1</strain>
    </source>
</reference>
<dbReference type="EMBL" id="CP136600">
    <property type="protein sequence ID" value="WOH38810.1"/>
    <property type="molecule type" value="Genomic_DNA"/>
</dbReference>
<keyword evidence="1" id="KW-0472">Membrane</keyword>
<dbReference type="InterPro" id="IPR025495">
    <property type="entry name" value="DUF4386"/>
</dbReference>
<evidence type="ECO:0000313" key="3">
    <source>
        <dbReference type="Proteomes" id="UP001301442"/>
    </source>
</evidence>
<protein>
    <submittedName>
        <fullName evidence="2">DUF4386 family protein</fullName>
    </submittedName>
</protein>
<gene>
    <name evidence="2" type="ORF">RI844_06215</name>
</gene>
<evidence type="ECO:0000256" key="1">
    <source>
        <dbReference type="SAM" id="Phobius"/>
    </source>
</evidence>
<organism evidence="2 3">
    <name type="scientific">Thalassotalea fonticola</name>
    <dbReference type="NCBI Taxonomy" id="3065649"/>
    <lineage>
        <taxon>Bacteria</taxon>
        <taxon>Pseudomonadati</taxon>
        <taxon>Pseudomonadota</taxon>
        <taxon>Gammaproteobacteria</taxon>
        <taxon>Alteromonadales</taxon>
        <taxon>Colwelliaceae</taxon>
        <taxon>Thalassotalea</taxon>
    </lineage>
</organism>
<keyword evidence="3" id="KW-1185">Reference proteome</keyword>
<sequence>MNHLQKIGGVAALSEAIIYVAAFVFFGAVWDFPVNADAMQKFAFLADNQIILSIVNLTMYVVFGIFLAILVLALYERYKNSAPVLSQIASIFGIIWVGLVIASGMIANIGLAAVIELSIKDPEQASTVWLAINSVVEGLGGGNEVVGGLWVLLLSIAALKANEFPKILNYIGILIGFTGILTIYPSDTLTEIFGLGQIVWFSWLGIIMLVKPSKLPPSNKSVLSKAV</sequence>
<dbReference type="RefSeq" id="WP_348397579.1">
    <property type="nucleotide sequence ID" value="NZ_CP136600.1"/>
</dbReference>
<keyword evidence="1" id="KW-1133">Transmembrane helix</keyword>